<evidence type="ECO:0000256" key="4">
    <source>
        <dbReference type="SAM" id="SignalP"/>
    </source>
</evidence>
<dbReference type="InterPro" id="IPR050248">
    <property type="entry name" value="Polysacc_deacetylase_ArnD"/>
</dbReference>
<dbReference type="PANTHER" id="PTHR10587">
    <property type="entry name" value="GLYCOSYL TRANSFERASE-RELATED"/>
    <property type="match status" value="1"/>
</dbReference>
<accession>A0ABS4JSN1</accession>
<dbReference type="InterPro" id="IPR002509">
    <property type="entry name" value="NODB_dom"/>
</dbReference>
<feature type="compositionally biased region" description="Low complexity" evidence="3">
    <location>
        <begin position="31"/>
        <end position="75"/>
    </location>
</feature>
<evidence type="ECO:0000313" key="7">
    <source>
        <dbReference type="Proteomes" id="UP001519289"/>
    </source>
</evidence>
<keyword evidence="4" id="KW-0732">Signal</keyword>
<reference evidence="6 7" key="1">
    <citation type="submission" date="2021-03" db="EMBL/GenBank/DDBJ databases">
        <title>Genomic Encyclopedia of Type Strains, Phase IV (KMG-IV): sequencing the most valuable type-strain genomes for metagenomic binning, comparative biology and taxonomic classification.</title>
        <authorList>
            <person name="Goeker M."/>
        </authorList>
    </citation>
    <scope>NUCLEOTIDE SEQUENCE [LARGE SCALE GENOMIC DNA]</scope>
    <source>
        <strain evidence="6 7">DSM 27138</strain>
    </source>
</reference>
<name>A0ABS4JSN1_9FIRM</name>
<proteinExistence type="predicted"/>
<dbReference type="RefSeq" id="WP_209466160.1">
    <property type="nucleotide sequence ID" value="NZ_JAGGLG010000009.1"/>
</dbReference>
<dbReference type="SUPFAM" id="SSF88713">
    <property type="entry name" value="Glycoside hydrolase/deacetylase"/>
    <property type="match status" value="1"/>
</dbReference>
<dbReference type="Pfam" id="PF01522">
    <property type="entry name" value="Polysacc_deac_1"/>
    <property type="match status" value="1"/>
</dbReference>
<organism evidence="6 7">
    <name type="scientific">Symbiobacterium terraclitae</name>
    <dbReference type="NCBI Taxonomy" id="557451"/>
    <lineage>
        <taxon>Bacteria</taxon>
        <taxon>Bacillati</taxon>
        <taxon>Bacillota</taxon>
        <taxon>Clostridia</taxon>
        <taxon>Eubacteriales</taxon>
        <taxon>Symbiobacteriaceae</taxon>
        <taxon>Symbiobacterium</taxon>
    </lineage>
</organism>
<keyword evidence="2" id="KW-0378">Hydrolase</keyword>
<feature type="signal peptide" evidence="4">
    <location>
        <begin position="1"/>
        <end position="22"/>
    </location>
</feature>
<evidence type="ECO:0000256" key="1">
    <source>
        <dbReference type="ARBA" id="ARBA00022723"/>
    </source>
</evidence>
<evidence type="ECO:0000259" key="5">
    <source>
        <dbReference type="PROSITE" id="PS51677"/>
    </source>
</evidence>
<feature type="region of interest" description="Disordered" evidence="3">
    <location>
        <begin position="20"/>
        <end position="97"/>
    </location>
</feature>
<gene>
    <name evidence="6" type="ORF">J2Z79_001420</name>
</gene>
<keyword evidence="7" id="KW-1185">Reference proteome</keyword>
<feature type="chain" id="PRO_5047212084" evidence="4">
    <location>
        <begin position="23"/>
        <end position="294"/>
    </location>
</feature>
<dbReference type="CDD" id="cd10917">
    <property type="entry name" value="CE4_NodB_like_6s_7s"/>
    <property type="match status" value="1"/>
</dbReference>
<evidence type="ECO:0000313" key="6">
    <source>
        <dbReference type="EMBL" id="MBP2018021.1"/>
    </source>
</evidence>
<dbReference type="Proteomes" id="UP001519289">
    <property type="component" value="Unassembled WGS sequence"/>
</dbReference>
<dbReference type="Gene3D" id="3.20.20.370">
    <property type="entry name" value="Glycoside hydrolase/deacetylase"/>
    <property type="match status" value="1"/>
</dbReference>
<dbReference type="PROSITE" id="PS51677">
    <property type="entry name" value="NODB"/>
    <property type="match status" value="1"/>
</dbReference>
<evidence type="ECO:0000256" key="2">
    <source>
        <dbReference type="ARBA" id="ARBA00022801"/>
    </source>
</evidence>
<protein>
    <submittedName>
        <fullName evidence="6">Peptidoglycan/xylan/chitin deacetylase (PgdA/CDA1 family)</fullName>
    </submittedName>
</protein>
<sequence>MKKQWIASVLCAAMLLSGCAAASSDPPSGRTPPVSDPTDPTPGIADPGDPNGPAGPGDPSGADEPGSPSDPSGPDGEPDGSENPGAPAVTWKPGGIGYPLVPSDPAVEQKVAMLTFDDGPSNYTPQVLEGLREAGVKAVFFITGYGAAQHPDLVKRIHEEGHLLGIHTMTHPNMTSLGREEQIAEIQPLIDLITDVTGEPPRYFRPPFGAYNDELLATLDELELELINWSNGSLDWDDVVDGYKDPNLVVEAVLDQLHPGSVILAHDTMKHTAEAVPLIIAALRERGYEFVVLP</sequence>
<feature type="domain" description="NodB homology" evidence="5">
    <location>
        <begin position="110"/>
        <end position="291"/>
    </location>
</feature>
<evidence type="ECO:0000256" key="3">
    <source>
        <dbReference type="SAM" id="MobiDB-lite"/>
    </source>
</evidence>
<dbReference type="InterPro" id="IPR011330">
    <property type="entry name" value="Glyco_hydro/deAcase_b/a-brl"/>
</dbReference>
<keyword evidence="1" id="KW-0479">Metal-binding</keyword>
<dbReference type="PROSITE" id="PS51257">
    <property type="entry name" value="PROKAR_LIPOPROTEIN"/>
    <property type="match status" value="1"/>
</dbReference>
<comment type="caution">
    <text evidence="6">The sequence shown here is derived from an EMBL/GenBank/DDBJ whole genome shotgun (WGS) entry which is preliminary data.</text>
</comment>
<dbReference type="EMBL" id="JAGGLG010000009">
    <property type="protein sequence ID" value="MBP2018021.1"/>
    <property type="molecule type" value="Genomic_DNA"/>
</dbReference>
<dbReference type="PANTHER" id="PTHR10587:SF133">
    <property type="entry name" value="CHITIN DEACETYLASE 1-RELATED"/>
    <property type="match status" value="1"/>
</dbReference>